<name>A0ABU0L8S6_XANAG</name>
<keyword evidence="2" id="KW-1185">Reference proteome</keyword>
<dbReference type="Pfam" id="PF09898">
    <property type="entry name" value="DUF2125"/>
    <property type="match status" value="1"/>
</dbReference>
<proteinExistence type="predicted"/>
<accession>A0ABU0L8S6</accession>
<dbReference type="InterPro" id="IPR018666">
    <property type="entry name" value="DUF2125"/>
</dbReference>
<evidence type="ECO:0008006" key="3">
    <source>
        <dbReference type="Google" id="ProtNLM"/>
    </source>
</evidence>
<sequence>MTPADASSKRLKSWLVILPVALVVLLAVAWSGLWVFAANRAEQEIDAWVDREARLGRIWNCGERHLAGFPFRFELVCTDPTLETRGGDATRVTAVAAHAVAQIWAPNHIVAEFVPPARVEERATGRAYAATWSLLQMSGVGDLTGQPQRFSLLVHDPRVEAPADPSGRALLSARLLEFHVRRVPGTSGPDGLAYAAGLGGGESAVLAEAGSPGPVDVTLQGLVTAAADLRPMPLTQRLKAWAAAGGVARLDRFTVTTPQVAASARGELSLDPMGRLNGALDLGFSGLNDLMKQLDRAGVVPPELSPVVGALAMVGKPATVEGRKGVSFAVGFKSGTLRLGGFPVGMVPPVF</sequence>
<dbReference type="RefSeq" id="WP_237344171.1">
    <property type="nucleotide sequence ID" value="NZ_JABWGX010000003.1"/>
</dbReference>
<protein>
    <recommendedName>
        <fullName evidence="3">DUF2125 domain-containing protein</fullName>
    </recommendedName>
</protein>
<reference evidence="1 2" key="1">
    <citation type="submission" date="2023-07" db="EMBL/GenBank/DDBJ databases">
        <title>Genomic Encyclopedia of Type Strains, Phase IV (KMG-IV): sequencing the most valuable type-strain genomes for metagenomic binning, comparative biology and taxonomic classification.</title>
        <authorList>
            <person name="Goeker M."/>
        </authorList>
    </citation>
    <scope>NUCLEOTIDE SEQUENCE [LARGE SCALE GENOMIC DNA]</scope>
    <source>
        <strain evidence="1 2">DSM 3770</strain>
    </source>
</reference>
<organism evidence="1 2">
    <name type="scientific">Xanthobacter agilis</name>
    <dbReference type="NCBI Taxonomy" id="47492"/>
    <lineage>
        <taxon>Bacteria</taxon>
        <taxon>Pseudomonadati</taxon>
        <taxon>Pseudomonadota</taxon>
        <taxon>Alphaproteobacteria</taxon>
        <taxon>Hyphomicrobiales</taxon>
        <taxon>Xanthobacteraceae</taxon>
        <taxon>Xanthobacter</taxon>
    </lineage>
</organism>
<comment type="caution">
    <text evidence="1">The sequence shown here is derived from an EMBL/GenBank/DDBJ whole genome shotgun (WGS) entry which is preliminary data.</text>
</comment>
<dbReference type="Proteomes" id="UP001241747">
    <property type="component" value="Unassembled WGS sequence"/>
</dbReference>
<gene>
    <name evidence="1" type="ORF">QOZ94_000285</name>
</gene>
<evidence type="ECO:0000313" key="1">
    <source>
        <dbReference type="EMBL" id="MDQ0503515.1"/>
    </source>
</evidence>
<dbReference type="EMBL" id="JAUSVY010000001">
    <property type="protein sequence ID" value="MDQ0503515.1"/>
    <property type="molecule type" value="Genomic_DNA"/>
</dbReference>
<evidence type="ECO:0000313" key="2">
    <source>
        <dbReference type="Proteomes" id="UP001241747"/>
    </source>
</evidence>